<dbReference type="InterPro" id="IPR010260">
    <property type="entry name" value="AlpA"/>
</dbReference>
<sequence>MSGLRALPRQVRLPGFDTINADHLRIALGVSRSVLHRWRKDHGFPKGYRCGNAVVSLEAEVAQWLRAHGVEVVE</sequence>
<accession>A0A7X4GEM2</accession>
<dbReference type="AlphaFoldDB" id="A0A7X4GEM2"/>
<gene>
    <name evidence="1" type="ORF">GR702_05385</name>
</gene>
<evidence type="ECO:0000313" key="1">
    <source>
        <dbReference type="EMBL" id="MYL97203.1"/>
    </source>
</evidence>
<dbReference type="EMBL" id="WVTD01000003">
    <property type="protein sequence ID" value="MYL97203.1"/>
    <property type="molecule type" value="Genomic_DNA"/>
</dbReference>
<evidence type="ECO:0000313" key="2">
    <source>
        <dbReference type="Proteomes" id="UP000465810"/>
    </source>
</evidence>
<dbReference type="Pfam" id="PF05930">
    <property type="entry name" value="Phage_AlpA"/>
    <property type="match status" value="1"/>
</dbReference>
<organism evidence="1 2">
    <name type="scientific">Novosphingobium silvae</name>
    <dbReference type="NCBI Taxonomy" id="2692619"/>
    <lineage>
        <taxon>Bacteria</taxon>
        <taxon>Pseudomonadati</taxon>
        <taxon>Pseudomonadota</taxon>
        <taxon>Alphaproteobacteria</taxon>
        <taxon>Sphingomonadales</taxon>
        <taxon>Sphingomonadaceae</taxon>
        <taxon>Novosphingobium</taxon>
    </lineage>
</organism>
<proteinExistence type="predicted"/>
<name>A0A7X4GEM2_9SPHN</name>
<keyword evidence="2" id="KW-1185">Reference proteome</keyword>
<dbReference type="Proteomes" id="UP000465810">
    <property type="component" value="Unassembled WGS sequence"/>
</dbReference>
<reference evidence="1 2" key="1">
    <citation type="submission" date="2019-12" db="EMBL/GenBank/DDBJ databases">
        <authorList>
            <person name="Feng G."/>
            <person name="Zhu H."/>
        </authorList>
    </citation>
    <scope>NUCLEOTIDE SEQUENCE [LARGE SCALE GENOMIC DNA]</scope>
    <source>
        <strain evidence="1 2">FGD1</strain>
    </source>
</reference>
<protein>
    <submittedName>
        <fullName evidence="1">AlpA family phage regulatory protein</fullName>
    </submittedName>
</protein>
<dbReference type="RefSeq" id="WP_103729444.1">
    <property type="nucleotide sequence ID" value="NZ_WVTD01000003.1"/>
</dbReference>
<comment type="caution">
    <text evidence="1">The sequence shown here is derived from an EMBL/GenBank/DDBJ whole genome shotgun (WGS) entry which is preliminary data.</text>
</comment>